<dbReference type="PROSITE" id="PS51918">
    <property type="entry name" value="RADICAL_SAM"/>
    <property type="match status" value="1"/>
</dbReference>
<keyword evidence="3" id="KW-0479">Metal-binding</keyword>
<accession>A0A9D2PIU6</accession>
<dbReference type="InterPro" id="IPR058240">
    <property type="entry name" value="rSAM_sf"/>
</dbReference>
<dbReference type="Pfam" id="PF04055">
    <property type="entry name" value="Radical_SAM"/>
    <property type="match status" value="1"/>
</dbReference>
<evidence type="ECO:0000256" key="3">
    <source>
        <dbReference type="ARBA" id="ARBA00022723"/>
    </source>
</evidence>
<evidence type="ECO:0000259" key="10">
    <source>
        <dbReference type="PROSITE" id="PS51918"/>
    </source>
</evidence>
<dbReference type="GO" id="GO:0005525">
    <property type="term" value="F:GTP binding"/>
    <property type="evidence" value="ECO:0007669"/>
    <property type="project" value="UniProtKB-KW"/>
</dbReference>
<protein>
    <submittedName>
        <fullName evidence="11">GTP 3',8-cyclase MoaA</fullName>
        <ecNumber evidence="11">4.1.99.22</ecNumber>
    </submittedName>
</protein>
<name>A0A9D2PIU6_9FIRM</name>
<gene>
    <name evidence="11" type="primary">moaA</name>
    <name evidence="11" type="ORF">H9754_13660</name>
</gene>
<dbReference type="PANTHER" id="PTHR22960">
    <property type="entry name" value="MOLYBDOPTERIN COFACTOR SYNTHESIS PROTEIN A"/>
    <property type="match status" value="1"/>
</dbReference>
<keyword evidence="8" id="KW-0501">Molybdenum cofactor biosynthesis</keyword>
<dbReference type="InterPro" id="IPR007197">
    <property type="entry name" value="rSAM"/>
</dbReference>
<dbReference type="CDD" id="cd01335">
    <property type="entry name" value="Radical_SAM"/>
    <property type="match status" value="1"/>
</dbReference>
<keyword evidence="7" id="KW-0342">GTP-binding</keyword>
<dbReference type="SUPFAM" id="SSF102114">
    <property type="entry name" value="Radical SAM enzymes"/>
    <property type="match status" value="1"/>
</dbReference>
<keyword evidence="5" id="KW-0408">Iron</keyword>
<reference evidence="11" key="1">
    <citation type="journal article" date="2021" name="PeerJ">
        <title>Extensive microbial diversity within the chicken gut microbiome revealed by metagenomics and culture.</title>
        <authorList>
            <person name="Gilroy R."/>
            <person name="Ravi A."/>
            <person name="Getino M."/>
            <person name="Pursley I."/>
            <person name="Horton D.L."/>
            <person name="Alikhan N.F."/>
            <person name="Baker D."/>
            <person name="Gharbi K."/>
            <person name="Hall N."/>
            <person name="Watson M."/>
            <person name="Adriaenssens E.M."/>
            <person name="Foster-Nyarko E."/>
            <person name="Jarju S."/>
            <person name="Secka A."/>
            <person name="Antonio M."/>
            <person name="Oren A."/>
            <person name="Chaudhuri R.R."/>
            <person name="La Ragione R."/>
            <person name="Hildebrand F."/>
            <person name="Pallen M.J."/>
        </authorList>
    </citation>
    <scope>NUCLEOTIDE SEQUENCE</scope>
    <source>
        <strain evidence="11">ChiSjej3B21-8574</strain>
    </source>
</reference>
<dbReference type="GO" id="GO:0061799">
    <property type="term" value="F:cyclic pyranopterin monophosphate synthase activity"/>
    <property type="evidence" value="ECO:0007669"/>
    <property type="project" value="TreeGrafter"/>
</dbReference>
<dbReference type="PANTHER" id="PTHR22960:SF0">
    <property type="entry name" value="MOLYBDENUM COFACTOR BIOSYNTHESIS PROTEIN 1"/>
    <property type="match status" value="1"/>
</dbReference>
<reference evidence="11" key="2">
    <citation type="submission" date="2021-04" db="EMBL/GenBank/DDBJ databases">
        <authorList>
            <person name="Gilroy R."/>
        </authorList>
    </citation>
    <scope>NUCLEOTIDE SEQUENCE</scope>
    <source>
        <strain evidence="11">ChiSjej3B21-8574</strain>
    </source>
</reference>
<dbReference type="InterPro" id="IPR050105">
    <property type="entry name" value="MoCo_biosynth_MoaA/MoaC"/>
</dbReference>
<evidence type="ECO:0000256" key="8">
    <source>
        <dbReference type="ARBA" id="ARBA00023150"/>
    </source>
</evidence>
<dbReference type="SFLD" id="SFLDS00029">
    <property type="entry name" value="Radical_SAM"/>
    <property type="match status" value="1"/>
</dbReference>
<keyword evidence="6" id="KW-0411">Iron-sulfur</keyword>
<dbReference type="GO" id="GO:0006777">
    <property type="term" value="P:Mo-molybdopterin cofactor biosynthetic process"/>
    <property type="evidence" value="ECO:0007669"/>
    <property type="project" value="UniProtKB-KW"/>
</dbReference>
<evidence type="ECO:0000256" key="2">
    <source>
        <dbReference type="ARBA" id="ARBA00022691"/>
    </source>
</evidence>
<dbReference type="SFLD" id="SFLDG01067">
    <property type="entry name" value="SPASM/twitch_domain_containing"/>
    <property type="match status" value="1"/>
</dbReference>
<dbReference type="InterPro" id="IPR013785">
    <property type="entry name" value="Aldolase_TIM"/>
</dbReference>
<evidence type="ECO:0000256" key="5">
    <source>
        <dbReference type="ARBA" id="ARBA00023004"/>
    </source>
</evidence>
<dbReference type="InterPro" id="IPR013483">
    <property type="entry name" value="MoaA"/>
</dbReference>
<keyword evidence="9 11" id="KW-0456">Lyase</keyword>
<sequence>MKDRFQREIDYMRISVTENCNLWCHYCRPKSGSCTGSEILSYAEILRLCRIFIRLGIHKYKITGGEPLVRPGILEFLEQIKNLPGISQVTLTTNGTLLGDSARQLAQTGIDGVNVSVDSLDSETYANITGKDCLNDVLNGIRAAKEEGLLVKINKVILPDEEMEDIWPFFEFMRKSGIPVRMIEKMPLGSSQYVEPKLTGDRILRELEQKGWHMKPVSQSLGNGPASYYKAAGIRGYLGLIEAVHHNFCKDCNRVRLLSDGSLKTCLYEPPRLNMKNLLLEGLSQDELLEKARTEIFCKPPSHHFLEKPSSEEMYRIGG</sequence>
<dbReference type="SFLD" id="SFLDG01383">
    <property type="entry name" value="cyclic_pyranopterin_phosphate"/>
    <property type="match status" value="1"/>
</dbReference>
<organism evidence="11 12">
    <name type="scientific">Candidatus Anaerostipes avistercoris</name>
    <dbReference type="NCBI Taxonomy" id="2838462"/>
    <lineage>
        <taxon>Bacteria</taxon>
        <taxon>Bacillati</taxon>
        <taxon>Bacillota</taxon>
        <taxon>Clostridia</taxon>
        <taxon>Lachnospirales</taxon>
        <taxon>Lachnospiraceae</taxon>
        <taxon>Anaerostipes</taxon>
    </lineage>
</organism>
<evidence type="ECO:0000256" key="4">
    <source>
        <dbReference type="ARBA" id="ARBA00022741"/>
    </source>
</evidence>
<dbReference type="EC" id="4.1.99.22" evidence="11"/>
<dbReference type="Pfam" id="PF06463">
    <property type="entry name" value="Mob_synth_C"/>
    <property type="match status" value="1"/>
</dbReference>
<dbReference type="InterPro" id="IPR040064">
    <property type="entry name" value="MoaA-like"/>
</dbReference>
<evidence type="ECO:0000256" key="6">
    <source>
        <dbReference type="ARBA" id="ARBA00023014"/>
    </source>
</evidence>
<comment type="caution">
    <text evidence="11">The sequence shown here is derived from an EMBL/GenBank/DDBJ whole genome shotgun (WGS) entry which is preliminary data.</text>
</comment>
<keyword evidence="1" id="KW-0004">4Fe-4S</keyword>
<evidence type="ECO:0000256" key="9">
    <source>
        <dbReference type="ARBA" id="ARBA00023239"/>
    </source>
</evidence>
<dbReference type="InterPro" id="IPR010505">
    <property type="entry name" value="MoaA_twitch"/>
</dbReference>
<dbReference type="Proteomes" id="UP000823904">
    <property type="component" value="Unassembled WGS sequence"/>
</dbReference>
<evidence type="ECO:0000313" key="11">
    <source>
        <dbReference type="EMBL" id="HJC51595.1"/>
    </source>
</evidence>
<dbReference type="CDD" id="cd21117">
    <property type="entry name" value="Twitch_MoaA"/>
    <property type="match status" value="1"/>
</dbReference>
<dbReference type="Gene3D" id="3.20.20.70">
    <property type="entry name" value="Aldolase class I"/>
    <property type="match status" value="1"/>
</dbReference>
<dbReference type="SFLD" id="SFLDG01386">
    <property type="entry name" value="main_SPASM_domain-containing"/>
    <property type="match status" value="1"/>
</dbReference>
<keyword evidence="2" id="KW-0949">S-adenosyl-L-methionine</keyword>
<dbReference type="GO" id="GO:0046872">
    <property type="term" value="F:metal ion binding"/>
    <property type="evidence" value="ECO:0007669"/>
    <property type="project" value="UniProtKB-KW"/>
</dbReference>
<dbReference type="GO" id="GO:0051539">
    <property type="term" value="F:4 iron, 4 sulfur cluster binding"/>
    <property type="evidence" value="ECO:0007669"/>
    <property type="project" value="UniProtKB-KW"/>
</dbReference>
<dbReference type="SMART" id="SM00729">
    <property type="entry name" value="Elp3"/>
    <property type="match status" value="1"/>
</dbReference>
<dbReference type="GO" id="GO:0061798">
    <property type="term" value="F:GTP 3',8'-cyclase activity"/>
    <property type="evidence" value="ECO:0007669"/>
    <property type="project" value="UniProtKB-EC"/>
</dbReference>
<feature type="domain" description="Radical SAM core" evidence="10">
    <location>
        <begin position="4"/>
        <end position="225"/>
    </location>
</feature>
<dbReference type="AlphaFoldDB" id="A0A9D2PIU6"/>
<evidence type="ECO:0000256" key="1">
    <source>
        <dbReference type="ARBA" id="ARBA00022485"/>
    </source>
</evidence>
<dbReference type="NCBIfam" id="TIGR02666">
    <property type="entry name" value="moaA"/>
    <property type="match status" value="1"/>
</dbReference>
<dbReference type="EMBL" id="DWWD01000048">
    <property type="protein sequence ID" value="HJC51595.1"/>
    <property type="molecule type" value="Genomic_DNA"/>
</dbReference>
<keyword evidence="4" id="KW-0547">Nucleotide-binding</keyword>
<dbReference type="InterPro" id="IPR006638">
    <property type="entry name" value="Elp3/MiaA/NifB-like_rSAM"/>
</dbReference>
<evidence type="ECO:0000256" key="7">
    <source>
        <dbReference type="ARBA" id="ARBA00023134"/>
    </source>
</evidence>
<proteinExistence type="predicted"/>
<evidence type="ECO:0000313" key="12">
    <source>
        <dbReference type="Proteomes" id="UP000823904"/>
    </source>
</evidence>